<feature type="transmembrane region" description="Helical" evidence="7">
    <location>
        <begin position="232"/>
        <end position="253"/>
    </location>
</feature>
<keyword evidence="10" id="KW-1185">Reference proteome</keyword>
<dbReference type="Proteomes" id="UP000223060">
    <property type="component" value="Chromosome"/>
</dbReference>
<feature type="transmembrane region" description="Helical" evidence="7">
    <location>
        <begin position="281"/>
        <end position="300"/>
    </location>
</feature>
<dbReference type="KEGG" id="lwi:UE46_07750"/>
<dbReference type="SUPFAM" id="SSF82866">
    <property type="entry name" value="Multidrug efflux transporter AcrB transmembrane domain"/>
    <property type="match status" value="2"/>
</dbReference>
<evidence type="ECO:0000256" key="2">
    <source>
        <dbReference type="ARBA" id="ARBA00010157"/>
    </source>
</evidence>
<protein>
    <submittedName>
        <fullName evidence="9">Membrane protein</fullName>
    </submittedName>
</protein>
<keyword evidence="6 7" id="KW-0472">Membrane</keyword>
<accession>A0A1S7FU19</accession>
<dbReference type="Gene3D" id="1.10.287.950">
    <property type="entry name" value="Methyl-accepting chemotaxis protein"/>
    <property type="match status" value="2"/>
</dbReference>
<dbReference type="Pfam" id="PF03176">
    <property type="entry name" value="MMPL"/>
    <property type="match status" value="2"/>
</dbReference>
<feature type="transmembrane region" description="Helical" evidence="7">
    <location>
        <begin position="1020"/>
        <end position="1040"/>
    </location>
</feature>
<keyword evidence="5 7" id="KW-1133">Transmembrane helix</keyword>
<comment type="similarity">
    <text evidence="2">Belongs to the resistance-nodulation-cell division (RND) (TC 2.A.6) family. MmpL subfamily.</text>
</comment>
<feature type="domain" description="Membrane transport protein MMPL" evidence="8">
    <location>
        <begin position="727"/>
        <end position="1058"/>
    </location>
</feature>
<organism evidence="9 10">
    <name type="scientific">Listeria weihenstephanensis</name>
    <dbReference type="NCBI Taxonomy" id="1006155"/>
    <lineage>
        <taxon>Bacteria</taxon>
        <taxon>Bacillati</taxon>
        <taxon>Bacillota</taxon>
        <taxon>Bacilli</taxon>
        <taxon>Bacillales</taxon>
        <taxon>Listeriaceae</taxon>
        <taxon>Listeria</taxon>
    </lineage>
</organism>
<reference evidence="10" key="1">
    <citation type="submission" date="2015-03" db="EMBL/GenBank/DDBJ databases">
        <authorList>
            <person name="Ferrari E."/>
            <person name="Walter M.C."/>
            <person name="Huptas C."/>
            <person name="Scherer S."/>
            <person name="Mueller-Herbst S."/>
        </authorList>
    </citation>
    <scope>NUCLEOTIDE SEQUENCE [LARGE SCALE GENOMIC DNA]</scope>
    <source>
        <strain evidence="10">LWP01</strain>
    </source>
</reference>
<feature type="domain" description="Membrane transport protein MMPL" evidence="8">
    <location>
        <begin position="42"/>
        <end position="363"/>
    </location>
</feature>
<feature type="transmembrane region" description="Helical" evidence="7">
    <location>
        <begin position="947"/>
        <end position="970"/>
    </location>
</feature>
<keyword evidence="3" id="KW-1003">Cell membrane</keyword>
<feature type="transmembrane region" description="Helical" evidence="7">
    <location>
        <begin position="306"/>
        <end position="337"/>
    </location>
</feature>
<dbReference type="InterPro" id="IPR004869">
    <property type="entry name" value="MMPL_dom"/>
</dbReference>
<evidence type="ECO:0000256" key="3">
    <source>
        <dbReference type="ARBA" id="ARBA00022475"/>
    </source>
</evidence>
<name>A0A1S7FU19_9LIST</name>
<evidence type="ECO:0000313" key="10">
    <source>
        <dbReference type="Proteomes" id="UP000223060"/>
    </source>
</evidence>
<feature type="transmembrane region" description="Helical" evidence="7">
    <location>
        <begin position="889"/>
        <end position="908"/>
    </location>
</feature>
<evidence type="ECO:0000313" key="9">
    <source>
        <dbReference type="EMBL" id="AQY50946.1"/>
    </source>
</evidence>
<dbReference type="Gene3D" id="1.20.1640.10">
    <property type="entry name" value="Multidrug efflux transporter AcrB transmembrane domain"/>
    <property type="match status" value="2"/>
</dbReference>
<dbReference type="RefSeq" id="WP_118907518.1">
    <property type="nucleotide sequence ID" value="NZ_CP011102.1"/>
</dbReference>
<dbReference type="InterPro" id="IPR050545">
    <property type="entry name" value="Mycobact_MmpL"/>
</dbReference>
<evidence type="ECO:0000256" key="1">
    <source>
        <dbReference type="ARBA" id="ARBA00004651"/>
    </source>
</evidence>
<evidence type="ECO:0000256" key="4">
    <source>
        <dbReference type="ARBA" id="ARBA00022692"/>
    </source>
</evidence>
<dbReference type="AlphaFoldDB" id="A0A1S7FU19"/>
<feature type="transmembrane region" description="Helical" evidence="7">
    <location>
        <begin position="915"/>
        <end position="941"/>
    </location>
</feature>
<proteinExistence type="inferred from homology"/>
<dbReference type="GO" id="GO:0005886">
    <property type="term" value="C:plasma membrane"/>
    <property type="evidence" value="ECO:0007669"/>
    <property type="project" value="UniProtKB-SubCell"/>
</dbReference>
<dbReference type="PANTHER" id="PTHR33406">
    <property type="entry name" value="MEMBRANE PROTEIN MJ1562-RELATED"/>
    <property type="match status" value="1"/>
</dbReference>
<evidence type="ECO:0000259" key="8">
    <source>
        <dbReference type="Pfam" id="PF03176"/>
    </source>
</evidence>
<gene>
    <name evidence="9" type="ORF">UE46_07750</name>
</gene>
<keyword evidence="4 7" id="KW-0812">Transmembrane</keyword>
<evidence type="ECO:0000256" key="7">
    <source>
        <dbReference type="SAM" id="Phobius"/>
    </source>
</evidence>
<feature type="transmembrane region" description="Helical" evidence="7">
    <location>
        <begin position="358"/>
        <end position="378"/>
    </location>
</feature>
<dbReference type="PANTHER" id="PTHR33406:SF6">
    <property type="entry name" value="MEMBRANE PROTEIN YDGH-RELATED"/>
    <property type="match status" value="1"/>
</dbReference>
<comment type="subcellular location">
    <subcellularLocation>
        <location evidence="1">Cell membrane</location>
        <topology evidence="1">Multi-pass membrane protein</topology>
    </subcellularLocation>
</comment>
<feature type="transmembrane region" description="Helical" evidence="7">
    <location>
        <begin position="991"/>
        <end position="1014"/>
    </location>
</feature>
<sequence>MKWIVKFKWPIVAAWIVIMAVLIFTAPNMADLVREKGEIKLPDGYPSSLATEMEKKHNPDKQGQAYIAVYTSDKKLTKKELSDIEDSLTNIEKDKKSLHITSVVDSFNQPELKDKFLSKDGKTMVATFNVDAGDTPVKEIRADIDKQMDVKGVDTYLTGNALIQEDVVQSSEDGLHKTEGITIVFILVVLVLVFRSVVAPFIPLLTVGVSYLTSQAVVAFLVDKMNFPVSTYTQIFMVCILFGIGTDYCILLMSRFKEEIGNGLTGKEALFATYRTAGKTVIYSGIAVLVAFASLSFVQFELYRSAVAVAVGIVVLLAALFTIVPFFMATLGTRLFWPLNKNVGHKENKLWGAAGKFAFARPFLALLVVAAVTVPPIIMHTGNLSFNSLDEISDKYPSKKGFDVVSDSFGAGEVAPTTVYLENDDSMKTTEYLALLEQISTDLSHVDGVDKVLSATRPTGKRLDDIYVKDQAGKVGDGLDTAGQGIGTIQKGLSDASTQMAKSEPQLNEAVKSVGELQSGTVATKQGVDQLQAALEQISTGIKAGATGAGDLEKGIAEARTQLATLQDGQKQIQDGYSQIGTALQKVADQTKQFQDPAKPAIDTTALNQLFSNMEGSLKAYIANHPAAAADPDFKAIMADFAKLGQATKALGPKIQASIDQEMAKAKQQMTALNQGIQTLASNMAQLNAKNAEITQGLGAFNNGLGEIETGLTQLETGLNQASAGQDQVVAKMPEITSALAQLAAGQGQLQSGFTAMTGQIGQLTTGLKQSSDGLGQIQSGLTGANDFVKNWSNVPYSESGLYIPEQLLTNADYQKVLDQYMSSDGKLASLNLVLTKNPYSDEAMDVIDGINAQLKSSLKGTKLENANIGIGGMTSINYDTRDMSSADYQLVLMFVLTGVFIVLVIVLRSLVMPLYLIASLVLTYFASIGIAEIIFARIIGYDGLTWATPFFGFVVLVALGIDYSIFLMTRFNEYHGMPIRERMILTMKNMGGVIFSAVLILGGTFAAMMPAGVLSLLEIASVVLIGLLLYAFIVLPLFVPVMVRLFGKANWWPFVTRKNDHQENIDPKDHNLK</sequence>
<evidence type="ECO:0000256" key="5">
    <source>
        <dbReference type="ARBA" id="ARBA00022989"/>
    </source>
</evidence>
<evidence type="ECO:0000256" key="6">
    <source>
        <dbReference type="ARBA" id="ARBA00023136"/>
    </source>
</evidence>
<feature type="transmembrane region" description="Helical" evidence="7">
    <location>
        <begin position="12"/>
        <end position="30"/>
    </location>
</feature>
<feature type="transmembrane region" description="Helical" evidence="7">
    <location>
        <begin position="183"/>
        <end position="212"/>
    </location>
</feature>
<dbReference type="EMBL" id="CP011102">
    <property type="protein sequence ID" value="AQY50946.1"/>
    <property type="molecule type" value="Genomic_DNA"/>
</dbReference>